<dbReference type="Pfam" id="PF08240">
    <property type="entry name" value="ADH_N"/>
    <property type="match status" value="1"/>
</dbReference>
<accession>A0A2N7VF27</accession>
<organism evidence="2 3">
    <name type="scientific">Trinickia dabaoshanensis</name>
    <dbReference type="NCBI Taxonomy" id="564714"/>
    <lineage>
        <taxon>Bacteria</taxon>
        <taxon>Pseudomonadati</taxon>
        <taxon>Pseudomonadota</taxon>
        <taxon>Betaproteobacteria</taxon>
        <taxon>Burkholderiales</taxon>
        <taxon>Burkholderiaceae</taxon>
        <taxon>Trinickia</taxon>
    </lineage>
</organism>
<evidence type="ECO:0000313" key="2">
    <source>
        <dbReference type="EMBL" id="PMS15751.1"/>
    </source>
</evidence>
<dbReference type="PANTHER" id="PTHR43482:SF1">
    <property type="entry name" value="PROTEIN AST1-RELATED"/>
    <property type="match status" value="1"/>
</dbReference>
<dbReference type="InterPro" id="IPR011032">
    <property type="entry name" value="GroES-like_sf"/>
</dbReference>
<dbReference type="Pfam" id="PF13602">
    <property type="entry name" value="ADH_zinc_N_2"/>
    <property type="match status" value="1"/>
</dbReference>
<name>A0A2N7VF27_9BURK</name>
<dbReference type="InterPro" id="IPR052585">
    <property type="entry name" value="Lipid_raft_assoc_Zn_ADH"/>
</dbReference>
<dbReference type="Gene3D" id="3.90.180.10">
    <property type="entry name" value="Medium-chain alcohol dehydrogenases, catalytic domain"/>
    <property type="match status" value="1"/>
</dbReference>
<dbReference type="InterPro" id="IPR020843">
    <property type="entry name" value="ER"/>
</dbReference>
<dbReference type="SUPFAM" id="SSF50129">
    <property type="entry name" value="GroES-like"/>
    <property type="match status" value="1"/>
</dbReference>
<dbReference type="SUPFAM" id="SSF51735">
    <property type="entry name" value="NAD(P)-binding Rossmann-fold domains"/>
    <property type="match status" value="1"/>
</dbReference>
<evidence type="ECO:0000313" key="3">
    <source>
        <dbReference type="Proteomes" id="UP000235616"/>
    </source>
</evidence>
<gene>
    <name evidence="2" type="ORF">C0Z18_26205</name>
</gene>
<dbReference type="InterPro" id="IPR036291">
    <property type="entry name" value="NAD(P)-bd_dom_sf"/>
</dbReference>
<dbReference type="Proteomes" id="UP000235616">
    <property type="component" value="Unassembled WGS sequence"/>
</dbReference>
<dbReference type="AlphaFoldDB" id="A0A2N7VF27"/>
<comment type="caution">
    <text evidence="2">The sequence shown here is derived from an EMBL/GenBank/DDBJ whole genome shotgun (WGS) entry which is preliminary data.</text>
</comment>
<protein>
    <submittedName>
        <fullName evidence="2">Alcohol dehydrogenase</fullName>
    </submittedName>
</protein>
<dbReference type="InterPro" id="IPR013154">
    <property type="entry name" value="ADH-like_N"/>
</dbReference>
<dbReference type="GO" id="GO:0016491">
    <property type="term" value="F:oxidoreductase activity"/>
    <property type="evidence" value="ECO:0007669"/>
    <property type="project" value="InterPro"/>
</dbReference>
<dbReference type="OrthoDB" id="9788224at2"/>
<dbReference type="SMART" id="SM00829">
    <property type="entry name" value="PKS_ER"/>
    <property type="match status" value="1"/>
</dbReference>
<dbReference type="PANTHER" id="PTHR43482">
    <property type="entry name" value="PROTEIN AST1-RELATED"/>
    <property type="match status" value="1"/>
</dbReference>
<dbReference type="CDD" id="cd05289">
    <property type="entry name" value="MDR_like_2"/>
    <property type="match status" value="1"/>
</dbReference>
<keyword evidence="3" id="KW-1185">Reference proteome</keyword>
<dbReference type="Gene3D" id="3.40.50.720">
    <property type="entry name" value="NAD(P)-binding Rossmann-like Domain"/>
    <property type="match status" value="1"/>
</dbReference>
<reference evidence="2 3" key="1">
    <citation type="submission" date="2018-01" db="EMBL/GenBank/DDBJ databases">
        <title>Whole genome analyses suggest that Burkholderia sensu lato contains two further novel genera in the rhizoxinica-symbiotica group Mycetohabitans gen. nov., and Trinickia gen. nov.: implications for the evolution of diazotrophy and nodulation in the Burkholderiaceae.</title>
        <authorList>
            <person name="Estrada-de los Santos P."/>
            <person name="Palmer M."/>
            <person name="Chavez-Ramirez B."/>
            <person name="Beukes C."/>
            <person name="Steenkamp E.T."/>
            <person name="Hirsch A.M."/>
            <person name="Manyaka P."/>
            <person name="Maluk M."/>
            <person name="Lafos M."/>
            <person name="Crook M."/>
            <person name="Gross E."/>
            <person name="Simon M.F."/>
            <person name="Bueno dos Reis Junior F."/>
            <person name="Poole P.S."/>
            <person name="Venter S.N."/>
            <person name="James E.K."/>
        </authorList>
    </citation>
    <scope>NUCLEOTIDE SEQUENCE [LARGE SCALE GENOMIC DNA]</scope>
    <source>
        <strain evidence="2 3">GIMN1.004</strain>
    </source>
</reference>
<evidence type="ECO:0000259" key="1">
    <source>
        <dbReference type="SMART" id="SM00829"/>
    </source>
</evidence>
<dbReference type="EMBL" id="PNYA01000029">
    <property type="protein sequence ID" value="PMS15751.1"/>
    <property type="molecule type" value="Genomic_DNA"/>
</dbReference>
<sequence length="312" mass="32930">MRAVRFHRFGEPSEVLRMEHVPVPHPEQGRIRVRVTACALNPADWALCRGLFPGDMPRGIGLDVSGIVDAVGNGVHGVEVGDAVFGPTDYARCASAGAADRAVLAHWTLVPENLSLDQATAITLSAETAFRSLESLEVDYGHTVLINGAGTTVGFAAVQLALSRGARVIATAGATHSRKLAELGALVTNYGQGMVERVNGLAKGDVDLVLDTAPPSGVLADLVTIAGGDPKRVLTITDFTAADALGVRHSFSEGHPPRWDKLGEFAHLASRGKLYVPIAGVFPLDSWRQAMEVSLSGHARGKLLLKPGMRQS</sequence>
<proteinExistence type="predicted"/>
<feature type="domain" description="Enoyl reductase (ER)" evidence="1">
    <location>
        <begin position="10"/>
        <end position="305"/>
    </location>
</feature>